<keyword evidence="2" id="KW-1185">Reference proteome</keyword>
<sequence>VLQEACETPAAAAATCPACPTWEGPAEVEPCDTWGVFVRGAWAGGAIGCCSGVVLAEVVSYAVGMAGVLVHQRWVSGRMALSASEFVGATPNGDTHIVMYDEGENDDVDLVRWSAVWNCVPRGVNPARVHRFAVEPSAAKKQVFLRDAELLAFQRCQQIAGQMGRVDLLTAAGFVALVPGGHGAVAGTAVAAAPGPVAGPLRGVLQGAAAAAQVVADGGARWRAAQSLGDVRFGDEVPGHMPSFAVVHGRDFHILADGTALFPEEVAPADLEAFEGRAVAAGARAMPMLRAGASREIAWAAVAARVREEDFGRDWLVAGLEPTQWGVQEHHQRTQYIRLQLFSDQCDGANLQAREAIFRRMQTMECVCSEKVREQEGANQ</sequence>
<dbReference type="Proteomes" id="UP001189429">
    <property type="component" value="Unassembled WGS sequence"/>
</dbReference>
<accession>A0ABN9Y1R9</accession>
<dbReference type="EMBL" id="CAUYUJ010021685">
    <property type="protein sequence ID" value="CAK0906418.1"/>
    <property type="molecule type" value="Genomic_DNA"/>
</dbReference>
<comment type="caution">
    <text evidence="1">The sequence shown here is derived from an EMBL/GenBank/DDBJ whole genome shotgun (WGS) entry which is preliminary data.</text>
</comment>
<name>A0ABN9Y1R9_9DINO</name>
<gene>
    <name evidence="1" type="ORF">PCOR1329_LOCUS81734</name>
</gene>
<feature type="non-terminal residue" evidence="1">
    <location>
        <position position="1"/>
    </location>
</feature>
<organism evidence="1 2">
    <name type="scientific">Prorocentrum cordatum</name>
    <dbReference type="NCBI Taxonomy" id="2364126"/>
    <lineage>
        <taxon>Eukaryota</taxon>
        <taxon>Sar</taxon>
        <taxon>Alveolata</taxon>
        <taxon>Dinophyceae</taxon>
        <taxon>Prorocentrales</taxon>
        <taxon>Prorocentraceae</taxon>
        <taxon>Prorocentrum</taxon>
    </lineage>
</organism>
<reference evidence="1" key="1">
    <citation type="submission" date="2023-10" db="EMBL/GenBank/DDBJ databases">
        <authorList>
            <person name="Chen Y."/>
            <person name="Shah S."/>
            <person name="Dougan E. K."/>
            <person name="Thang M."/>
            <person name="Chan C."/>
        </authorList>
    </citation>
    <scope>NUCLEOTIDE SEQUENCE [LARGE SCALE GENOMIC DNA]</scope>
</reference>
<proteinExistence type="predicted"/>
<evidence type="ECO:0000313" key="2">
    <source>
        <dbReference type="Proteomes" id="UP001189429"/>
    </source>
</evidence>
<evidence type="ECO:0000313" key="1">
    <source>
        <dbReference type="EMBL" id="CAK0906418.1"/>
    </source>
</evidence>
<feature type="non-terminal residue" evidence="1">
    <location>
        <position position="380"/>
    </location>
</feature>
<protein>
    <submittedName>
        <fullName evidence="1">Uncharacterized protein</fullName>
    </submittedName>
</protein>